<evidence type="ECO:0000256" key="3">
    <source>
        <dbReference type="ARBA" id="ARBA00022989"/>
    </source>
</evidence>
<dbReference type="Gene3D" id="1.10.287.70">
    <property type="match status" value="1"/>
</dbReference>
<dbReference type="PANTHER" id="PTHR13800:SF12">
    <property type="entry name" value="TRANSIENT RECEPTOR POTENTIAL CATION CHANNEL SUBFAMILY M MEMBER-LIKE 2"/>
    <property type="match status" value="1"/>
</dbReference>
<feature type="compositionally biased region" description="Polar residues" evidence="5">
    <location>
        <begin position="261"/>
        <end position="280"/>
    </location>
</feature>
<reference evidence="8" key="2">
    <citation type="submission" date="2020-11" db="EMBL/GenBank/DDBJ databases">
        <authorList>
            <person name="McCartney M.A."/>
            <person name="Auch B."/>
            <person name="Kono T."/>
            <person name="Mallez S."/>
            <person name="Becker A."/>
            <person name="Gohl D.M."/>
            <person name="Silverstein K.A.T."/>
            <person name="Koren S."/>
            <person name="Bechman K.B."/>
            <person name="Herman A."/>
            <person name="Abrahante J.E."/>
            <person name="Garbe J."/>
        </authorList>
    </citation>
    <scope>NUCLEOTIDE SEQUENCE</scope>
    <source>
        <strain evidence="8">Duluth1</strain>
        <tissue evidence="8">Whole animal</tissue>
    </source>
</reference>
<dbReference type="Pfam" id="PF00520">
    <property type="entry name" value="Ion_trans"/>
    <property type="match status" value="1"/>
</dbReference>
<dbReference type="GO" id="GO:0005886">
    <property type="term" value="C:plasma membrane"/>
    <property type="evidence" value="ECO:0007669"/>
    <property type="project" value="TreeGrafter"/>
</dbReference>
<reference evidence="8" key="1">
    <citation type="journal article" date="2019" name="bioRxiv">
        <title>The Genome of the Zebra Mussel, Dreissena polymorpha: A Resource for Invasive Species Research.</title>
        <authorList>
            <person name="McCartney M.A."/>
            <person name="Auch B."/>
            <person name="Kono T."/>
            <person name="Mallez S."/>
            <person name="Zhang Y."/>
            <person name="Obille A."/>
            <person name="Becker A."/>
            <person name="Abrahante J.E."/>
            <person name="Garbe J."/>
            <person name="Badalamenti J.P."/>
            <person name="Herman A."/>
            <person name="Mangelson H."/>
            <person name="Liachko I."/>
            <person name="Sullivan S."/>
            <person name="Sone E.D."/>
            <person name="Koren S."/>
            <person name="Silverstein K.A.T."/>
            <person name="Beckman K.B."/>
            <person name="Gohl D.M."/>
        </authorList>
    </citation>
    <scope>NUCLEOTIDE SEQUENCE</scope>
    <source>
        <strain evidence="8">Duluth1</strain>
        <tissue evidence="8">Whole animal</tissue>
    </source>
</reference>
<keyword evidence="2 6" id="KW-0812">Transmembrane</keyword>
<gene>
    <name evidence="8" type="ORF">DPMN_049869</name>
</gene>
<evidence type="ECO:0000256" key="4">
    <source>
        <dbReference type="ARBA" id="ARBA00023136"/>
    </source>
</evidence>
<evidence type="ECO:0000256" key="5">
    <source>
        <dbReference type="SAM" id="MobiDB-lite"/>
    </source>
</evidence>
<evidence type="ECO:0000256" key="2">
    <source>
        <dbReference type="ARBA" id="ARBA00022692"/>
    </source>
</evidence>
<dbReference type="PANTHER" id="PTHR13800">
    <property type="entry name" value="TRANSIENT RECEPTOR POTENTIAL CATION CHANNEL, SUBFAMILY M, MEMBER 6"/>
    <property type="match status" value="1"/>
</dbReference>
<dbReference type="Proteomes" id="UP000828390">
    <property type="component" value="Unassembled WGS sequence"/>
</dbReference>
<feature type="region of interest" description="Disordered" evidence="5">
    <location>
        <begin position="261"/>
        <end position="287"/>
    </location>
</feature>
<protein>
    <recommendedName>
        <fullName evidence="7">Ion transport domain-containing protein</fullName>
    </recommendedName>
</protein>
<evidence type="ECO:0000313" key="9">
    <source>
        <dbReference type="Proteomes" id="UP000828390"/>
    </source>
</evidence>
<feature type="domain" description="Ion transport" evidence="7">
    <location>
        <begin position="6"/>
        <end position="132"/>
    </location>
</feature>
<dbReference type="InterPro" id="IPR005821">
    <property type="entry name" value="Ion_trans_dom"/>
</dbReference>
<feature type="transmembrane region" description="Helical" evidence="6">
    <location>
        <begin position="15"/>
        <end position="32"/>
    </location>
</feature>
<name>A0A9D4CFP2_DREPO</name>
<evidence type="ECO:0000256" key="1">
    <source>
        <dbReference type="ARBA" id="ARBA00004141"/>
    </source>
</evidence>
<evidence type="ECO:0000259" key="7">
    <source>
        <dbReference type="Pfam" id="PF00520"/>
    </source>
</evidence>
<keyword evidence="3 6" id="KW-1133">Transmembrane helix</keyword>
<organism evidence="8 9">
    <name type="scientific">Dreissena polymorpha</name>
    <name type="common">Zebra mussel</name>
    <name type="synonym">Mytilus polymorpha</name>
    <dbReference type="NCBI Taxonomy" id="45954"/>
    <lineage>
        <taxon>Eukaryota</taxon>
        <taxon>Metazoa</taxon>
        <taxon>Spiralia</taxon>
        <taxon>Lophotrochozoa</taxon>
        <taxon>Mollusca</taxon>
        <taxon>Bivalvia</taxon>
        <taxon>Autobranchia</taxon>
        <taxon>Heteroconchia</taxon>
        <taxon>Euheterodonta</taxon>
        <taxon>Imparidentia</taxon>
        <taxon>Neoheterodontei</taxon>
        <taxon>Myida</taxon>
        <taxon>Dreissenoidea</taxon>
        <taxon>Dreissenidae</taxon>
        <taxon>Dreissena</taxon>
    </lineage>
</organism>
<sequence>MGPKIVMIQKMLEDLMYFIMILMVFVVSYAIASHSILYPNSPLTWQTVIQVIRMSYWNIYGELFLDDIEGDSGCTFNEILWGNGTYLRCPSELGKVVVPILMGVYMLVVSVLLLNLLVAMFSNTFANVHTETEKYWCFHRYSLINEYLTRPVLCPPFVVLYPLLLLVRYICCKRGNDQDRKNYFKRKLKNTEHERELIQWENVIAYEYQQKLSENLDIKVDISNEILSRIELQQEKMQSSHLAMQDQIKWIVDTLRKSHTAQTRGKGQNSSRSYRIQTAETIKEPDR</sequence>
<dbReference type="EMBL" id="JAIWYP010000012">
    <property type="protein sequence ID" value="KAH3724067.1"/>
    <property type="molecule type" value="Genomic_DNA"/>
</dbReference>
<evidence type="ECO:0000313" key="8">
    <source>
        <dbReference type="EMBL" id="KAH3724067.1"/>
    </source>
</evidence>
<dbReference type="AlphaFoldDB" id="A0A9D4CFP2"/>
<comment type="subcellular location">
    <subcellularLocation>
        <location evidence="1">Membrane</location>
        <topology evidence="1">Multi-pass membrane protein</topology>
    </subcellularLocation>
</comment>
<accession>A0A9D4CFP2</accession>
<proteinExistence type="predicted"/>
<feature type="transmembrane region" description="Helical" evidence="6">
    <location>
        <begin position="148"/>
        <end position="171"/>
    </location>
</feature>
<keyword evidence="4 6" id="KW-0472">Membrane</keyword>
<dbReference type="InterPro" id="IPR050927">
    <property type="entry name" value="TRPM"/>
</dbReference>
<feature type="transmembrane region" description="Helical" evidence="6">
    <location>
        <begin position="96"/>
        <end position="121"/>
    </location>
</feature>
<evidence type="ECO:0000256" key="6">
    <source>
        <dbReference type="SAM" id="Phobius"/>
    </source>
</evidence>
<comment type="caution">
    <text evidence="8">The sequence shown here is derived from an EMBL/GenBank/DDBJ whole genome shotgun (WGS) entry which is preliminary data.</text>
</comment>
<dbReference type="GO" id="GO:0099604">
    <property type="term" value="F:ligand-gated calcium channel activity"/>
    <property type="evidence" value="ECO:0007669"/>
    <property type="project" value="TreeGrafter"/>
</dbReference>
<keyword evidence="9" id="KW-1185">Reference proteome</keyword>